<comment type="subcellular location">
    <subcellularLocation>
        <location evidence="1">Cell envelope</location>
    </subcellularLocation>
</comment>
<evidence type="ECO:0000313" key="9">
    <source>
        <dbReference type="Proteomes" id="UP000636793"/>
    </source>
</evidence>
<evidence type="ECO:0000259" key="7">
    <source>
        <dbReference type="PROSITE" id="PS50983"/>
    </source>
</evidence>
<evidence type="ECO:0000256" key="1">
    <source>
        <dbReference type="ARBA" id="ARBA00004196"/>
    </source>
</evidence>
<dbReference type="PANTHER" id="PTHR30532">
    <property type="entry name" value="IRON III DICITRATE-BINDING PERIPLASMIC PROTEIN"/>
    <property type="match status" value="1"/>
</dbReference>
<evidence type="ECO:0000256" key="6">
    <source>
        <dbReference type="SAM" id="SignalP"/>
    </source>
</evidence>
<dbReference type="SUPFAM" id="SSF53807">
    <property type="entry name" value="Helical backbone' metal receptor"/>
    <property type="match status" value="1"/>
</dbReference>
<dbReference type="RefSeq" id="WP_188834988.1">
    <property type="nucleotide sequence ID" value="NZ_BMHI01000001.1"/>
</dbReference>
<dbReference type="PANTHER" id="PTHR30532:SF24">
    <property type="entry name" value="FERRIC ENTEROBACTIN-BINDING PERIPLASMIC PROTEIN FEPB"/>
    <property type="match status" value="1"/>
</dbReference>
<dbReference type="InterPro" id="IPR006311">
    <property type="entry name" value="TAT_signal"/>
</dbReference>
<comment type="caution">
    <text evidence="8">The sequence shown here is derived from an EMBL/GenBank/DDBJ whole genome shotgun (WGS) entry which is preliminary data.</text>
</comment>
<dbReference type="Gene3D" id="3.40.50.1980">
    <property type="entry name" value="Nitrogenase molybdenum iron protein domain"/>
    <property type="match status" value="2"/>
</dbReference>
<gene>
    <name evidence="8" type="ORF">GCM10011492_00510</name>
</gene>
<sequence length="321" mass="33266">MNLPTSRRTLLLTAALSLPLAACGSGSGGPAAGPATSSGGDTAKSAFPRTVPTSHGTTTIKSAPSRVVVLGAQPAEAVLALGITPVAIDTYGAPYTPWLKDKVGTAKHQKLSDSKSVKIEAVAANKPDLIIVANWLTQLPGVSDKLRALAPTVDVPGKSVNPDWDKVIASTADALGKPAKGSKLVAGLKQQMAHAGKGVPAGSTYNWVRYDANGWGFGNGSLLDSFGLRPAKNQDNTNRKLLSTERTGELTADALFVWAYGKTAADVTAAPGARQLPAAKKGTLQVVDLNFATALNSPGVYSIPWLIREIEPSLDKLRSAK</sequence>
<feature type="signal peptide" evidence="6">
    <location>
        <begin position="1"/>
        <end position="24"/>
    </location>
</feature>
<feature type="region of interest" description="Disordered" evidence="5">
    <location>
        <begin position="27"/>
        <end position="59"/>
    </location>
</feature>
<protein>
    <recommendedName>
        <fullName evidence="7">Fe/B12 periplasmic-binding domain-containing protein</fullName>
    </recommendedName>
</protein>
<accession>A0A916SRY3</accession>
<dbReference type="EMBL" id="BMHI01000001">
    <property type="protein sequence ID" value="GGB14735.1"/>
    <property type="molecule type" value="Genomic_DNA"/>
</dbReference>
<evidence type="ECO:0000256" key="4">
    <source>
        <dbReference type="ARBA" id="ARBA00022729"/>
    </source>
</evidence>
<dbReference type="GO" id="GO:0030288">
    <property type="term" value="C:outer membrane-bounded periplasmic space"/>
    <property type="evidence" value="ECO:0007669"/>
    <property type="project" value="TreeGrafter"/>
</dbReference>
<keyword evidence="9" id="KW-1185">Reference proteome</keyword>
<feature type="chain" id="PRO_5038614268" description="Fe/B12 periplasmic-binding domain-containing protein" evidence="6">
    <location>
        <begin position="25"/>
        <end position="321"/>
    </location>
</feature>
<dbReference type="PROSITE" id="PS50983">
    <property type="entry name" value="FE_B12_PBP"/>
    <property type="match status" value="1"/>
</dbReference>
<dbReference type="InterPro" id="IPR051313">
    <property type="entry name" value="Bact_iron-sidero_bind"/>
</dbReference>
<comment type="similarity">
    <text evidence="2">Belongs to the bacterial solute-binding protein 8 family.</text>
</comment>
<reference evidence="8" key="1">
    <citation type="journal article" date="2014" name="Int. J. Syst. Evol. Microbiol.">
        <title>Complete genome sequence of Corynebacterium casei LMG S-19264T (=DSM 44701T), isolated from a smear-ripened cheese.</title>
        <authorList>
            <consortium name="US DOE Joint Genome Institute (JGI-PGF)"/>
            <person name="Walter F."/>
            <person name="Albersmeier A."/>
            <person name="Kalinowski J."/>
            <person name="Ruckert C."/>
        </authorList>
    </citation>
    <scope>NUCLEOTIDE SEQUENCE</scope>
    <source>
        <strain evidence="8">CGMCC 1.15085</strain>
    </source>
</reference>
<keyword evidence="3" id="KW-0813">Transport</keyword>
<dbReference type="AlphaFoldDB" id="A0A916SRY3"/>
<organism evidence="8 9">
    <name type="scientific">Flexivirga endophytica</name>
    <dbReference type="NCBI Taxonomy" id="1849103"/>
    <lineage>
        <taxon>Bacteria</taxon>
        <taxon>Bacillati</taxon>
        <taxon>Actinomycetota</taxon>
        <taxon>Actinomycetes</taxon>
        <taxon>Micrococcales</taxon>
        <taxon>Dermacoccaceae</taxon>
        <taxon>Flexivirga</taxon>
    </lineage>
</organism>
<name>A0A916SRY3_9MICO</name>
<dbReference type="PROSITE" id="PS51318">
    <property type="entry name" value="TAT"/>
    <property type="match status" value="1"/>
</dbReference>
<dbReference type="GO" id="GO:1901678">
    <property type="term" value="P:iron coordination entity transport"/>
    <property type="evidence" value="ECO:0007669"/>
    <property type="project" value="UniProtKB-ARBA"/>
</dbReference>
<dbReference type="InterPro" id="IPR002491">
    <property type="entry name" value="ABC_transptr_periplasmic_BD"/>
</dbReference>
<evidence type="ECO:0000256" key="3">
    <source>
        <dbReference type="ARBA" id="ARBA00022448"/>
    </source>
</evidence>
<evidence type="ECO:0000256" key="5">
    <source>
        <dbReference type="SAM" id="MobiDB-lite"/>
    </source>
</evidence>
<proteinExistence type="inferred from homology"/>
<dbReference type="Pfam" id="PF01497">
    <property type="entry name" value="Peripla_BP_2"/>
    <property type="match status" value="1"/>
</dbReference>
<evidence type="ECO:0000256" key="2">
    <source>
        <dbReference type="ARBA" id="ARBA00008814"/>
    </source>
</evidence>
<dbReference type="Proteomes" id="UP000636793">
    <property type="component" value="Unassembled WGS sequence"/>
</dbReference>
<evidence type="ECO:0000313" key="8">
    <source>
        <dbReference type="EMBL" id="GGB14735.1"/>
    </source>
</evidence>
<keyword evidence="4 6" id="KW-0732">Signal</keyword>
<reference evidence="8" key="2">
    <citation type="submission" date="2020-09" db="EMBL/GenBank/DDBJ databases">
        <authorList>
            <person name="Sun Q."/>
            <person name="Zhou Y."/>
        </authorList>
    </citation>
    <scope>NUCLEOTIDE SEQUENCE</scope>
    <source>
        <strain evidence="8">CGMCC 1.15085</strain>
    </source>
</reference>
<feature type="domain" description="Fe/B12 periplasmic-binding" evidence="7">
    <location>
        <begin position="66"/>
        <end position="318"/>
    </location>
</feature>